<dbReference type="InterPro" id="IPR036388">
    <property type="entry name" value="WH-like_DNA-bd_sf"/>
</dbReference>
<sequence length="108" mass="12643">MDITPWIIWFLEQIALAAQSSMTKLYKIRIAVLFWDRYRDVVFNPRQIKLIKRLLETEDFADGIARKKYKNLVKTTDITASRDLKNLCDKAVLIPVGAGRSLKYRLKI</sequence>
<keyword evidence="2" id="KW-1185">Reference proteome</keyword>
<gene>
    <name evidence="1" type="ORF">MBHS_03234</name>
</gene>
<reference evidence="1 2" key="1">
    <citation type="submission" date="2016-10" db="EMBL/GenBank/DDBJ databases">
        <authorList>
            <person name="de Groot N.N."/>
        </authorList>
    </citation>
    <scope>NUCLEOTIDE SEQUENCE [LARGE SCALE GENOMIC DNA]</scope>
    <source>
        <strain evidence="1">MBHS1</strain>
    </source>
</reference>
<dbReference type="RefSeq" id="WP_286019444.1">
    <property type="nucleotide sequence ID" value="NZ_FMSV02000529.1"/>
</dbReference>
<proteinExistence type="predicted"/>
<dbReference type="AlphaFoldDB" id="A0A1H6FDG0"/>
<accession>A0A1H6FDG0</accession>
<protein>
    <submittedName>
        <fullName evidence="1">Uncharacterized protein</fullName>
    </submittedName>
</protein>
<name>A0A1H6FDG0_9GAMM</name>
<dbReference type="Proteomes" id="UP000236724">
    <property type="component" value="Unassembled WGS sequence"/>
</dbReference>
<evidence type="ECO:0000313" key="2">
    <source>
        <dbReference type="Proteomes" id="UP000236724"/>
    </source>
</evidence>
<dbReference type="EMBL" id="FMSV02000529">
    <property type="protein sequence ID" value="SEH07359.1"/>
    <property type="molecule type" value="Genomic_DNA"/>
</dbReference>
<evidence type="ECO:0000313" key="1">
    <source>
        <dbReference type="EMBL" id="SEH07359.1"/>
    </source>
</evidence>
<dbReference type="Gene3D" id="1.10.10.10">
    <property type="entry name" value="Winged helix-like DNA-binding domain superfamily/Winged helix DNA-binding domain"/>
    <property type="match status" value="1"/>
</dbReference>
<organism evidence="1 2">
    <name type="scientific">Candidatus Venteria ishoeyi</name>
    <dbReference type="NCBI Taxonomy" id="1899563"/>
    <lineage>
        <taxon>Bacteria</taxon>
        <taxon>Pseudomonadati</taxon>
        <taxon>Pseudomonadota</taxon>
        <taxon>Gammaproteobacteria</taxon>
        <taxon>Thiotrichales</taxon>
        <taxon>Thiotrichaceae</taxon>
        <taxon>Venteria</taxon>
    </lineage>
</organism>